<name>A0A0R1LHC6_9LACO</name>
<keyword evidence="1" id="KW-1133">Transmembrane helix</keyword>
<feature type="transmembrane region" description="Helical" evidence="1">
    <location>
        <begin position="25"/>
        <end position="46"/>
    </location>
</feature>
<keyword evidence="1" id="KW-0472">Membrane</keyword>
<dbReference type="AlphaFoldDB" id="A0A0R1LHC6"/>
<proteinExistence type="predicted"/>
<dbReference type="PATRIC" id="fig|1423715.3.peg.1584"/>
<evidence type="ECO:0000256" key="1">
    <source>
        <dbReference type="SAM" id="Phobius"/>
    </source>
</evidence>
<organism evidence="2 3">
    <name type="scientific">Levilactobacillus acidifarinae DSM 19394 = JCM 15949</name>
    <dbReference type="NCBI Taxonomy" id="1423715"/>
    <lineage>
        <taxon>Bacteria</taxon>
        <taxon>Bacillati</taxon>
        <taxon>Bacillota</taxon>
        <taxon>Bacilli</taxon>
        <taxon>Lactobacillales</taxon>
        <taxon>Lactobacillaceae</taxon>
        <taxon>Levilactobacillus</taxon>
    </lineage>
</organism>
<evidence type="ECO:0008006" key="4">
    <source>
        <dbReference type="Google" id="ProtNLM"/>
    </source>
</evidence>
<evidence type="ECO:0000313" key="3">
    <source>
        <dbReference type="Proteomes" id="UP000051955"/>
    </source>
</evidence>
<keyword evidence="3" id="KW-1185">Reference proteome</keyword>
<dbReference type="Proteomes" id="UP000051955">
    <property type="component" value="Unassembled WGS sequence"/>
</dbReference>
<dbReference type="EMBL" id="AZDV01000015">
    <property type="protein sequence ID" value="KRK95165.1"/>
    <property type="molecule type" value="Genomic_DNA"/>
</dbReference>
<evidence type="ECO:0000313" key="2">
    <source>
        <dbReference type="EMBL" id="KRK95165.1"/>
    </source>
</evidence>
<protein>
    <recommendedName>
        <fullName evidence="4">Transposase</fullName>
    </recommendedName>
</protein>
<comment type="caution">
    <text evidence="2">The sequence shown here is derived from an EMBL/GenBank/DDBJ whole genome shotgun (WGS) entry which is preliminary data.</text>
</comment>
<keyword evidence="1" id="KW-0812">Transmembrane</keyword>
<sequence>MTPLTPTELAEKRQACYALVRDYPWLIPVTVAAGAFPAVVAAHGFWKTRQLKKQLQIEREKTKQLALRSAHPGKRSHLRP</sequence>
<gene>
    <name evidence="2" type="ORF">FD25_GL001546</name>
</gene>
<reference evidence="2 3" key="1">
    <citation type="journal article" date="2015" name="Genome Announc.">
        <title>Expanding the biotechnology potential of lactobacilli through comparative genomics of 213 strains and associated genera.</title>
        <authorList>
            <person name="Sun Z."/>
            <person name="Harris H.M."/>
            <person name="McCann A."/>
            <person name="Guo C."/>
            <person name="Argimon S."/>
            <person name="Zhang W."/>
            <person name="Yang X."/>
            <person name="Jeffery I.B."/>
            <person name="Cooney J.C."/>
            <person name="Kagawa T.F."/>
            <person name="Liu W."/>
            <person name="Song Y."/>
            <person name="Salvetti E."/>
            <person name="Wrobel A."/>
            <person name="Rasinkangas P."/>
            <person name="Parkhill J."/>
            <person name="Rea M.C."/>
            <person name="O'Sullivan O."/>
            <person name="Ritari J."/>
            <person name="Douillard F.P."/>
            <person name="Paul Ross R."/>
            <person name="Yang R."/>
            <person name="Briner A.E."/>
            <person name="Felis G.E."/>
            <person name="de Vos W.M."/>
            <person name="Barrangou R."/>
            <person name="Klaenhammer T.R."/>
            <person name="Caufield P.W."/>
            <person name="Cui Y."/>
            <person name="Zhang H."/>
            <person name="O'Toole P.W."/>
        </authorList>
    </citation>
    <scope>NUCLEOTIDE SEQUENCE [LARGE SCALE GENOMIC DNA]</scope>
    <source>
        <strain evidence="2 3">DSM 19394</strain>
    </source>
</reference>
<accession>A0A0R1LHC6</accession>